<keyword evidence="10" id="KW-1185">Reference proteome</keyword>
<dbReference type="InterPro" id="IPR000980">
    <property type="entry name" value="SH2"/>
</dbReference>
<name>A0A7J7J0F4_BUGNE</name>
<dbReference type="InterPro" id="IPR051854">
    <property type="entry name" value="Rho-type_GAP"/>
</dbReference>
<keyword evidence="1" id="KW-0343">GTPase activation</keyword>
<dbReference type="Pfam" id="PF00130">
    <property type="entry name" value="C1_1"/>
    <property type="match status" value="1"/>
</dbReference>
<dbReference type="FunFam" id="3.30.60.20:FF:000025">
    <property type="entry name" value="Chimaerin"/>
    <property type="match status" value="1"/>
</dbReference>
<feature type="domain" description="Rho-GAP" evidence="8">
    <location>
        <begin position="345"/>
        <end position="538"/>
    </location>
</feature>
<evidence type="ECO:0000259" key="8">
    <source>
        <dbReference type="PROSITE" id="PS50238"/>
    </source>
</evidence>
<dbReference type="InterPro" id="IPR036860">
    <property type="entry name" value="SH2_dom_sf"/>
</dbReference>
<evidence type="ECO:0000256" key="5">
    <source>
        <dbReference type="SAM" id="MobiDB-lite"/>
    </source>
</evidence>
<evidence type="ECO:0000256" key="1">
    <source>
        <dbReference type="ARBA" id="ARBA00022468"/>
    </source>
</evidence>
<dbReference type="SMART" id="SM00252">
    <property type="entry name" value="SH2"/>
    <property type="match status" value="1"/>
</dbReference>
<feature type="compositionally biased region" description="Low complexity" evidence="5">
    <location>
        <begin position="171"/>
        <end position="188"/>
    </location>
</feature>
<sequence length="540" mass="61178">MQPGDPLAAIQQWKRDIYYIQLQAPKPKKIECHIDIPSRPIFYGKEFHGEISRHEADELLLSDGCYLVRESQRNPGCYTLAIRFENATKNYKLYYDVNLQQHYVGDKYFDNLDDLVADGLICFYVHLKAPGYIASMNTGDESHYDESPYMRYRNDMMTRRTNRPTLVGTRSQSPAAQASASSQLSHQSTFHQSPPSLPTQPPHRLSSQLPGRNLATAGIATPVLPPRSSVFNSSVGVPPPTPTTEPPARRLSSDGPDGPRFIPSGKQAGDWMDIMQQEKTHNFKTTTFKSLANCWCEFCFHFMWGLIQQGVECQDCGFRAHKKCSEKLPNDCMPTMKKLKRMFGLDLTTLLKATNKSIPYVVEKCIEEIENRVCHTKYLFIELVIKMLLLILVLKWVALEEIRKAFDLDGDADITEHGYEDIATITSVLKLFFRQLPVPLITFEVYPKLTAAVTNESLIRDVLVELKSALILLPTSHFQTLKVSQLQNQNMMSAENLSIIFAPTILQSPQSDPISAMTIGKVEARAIEALIVNYSFIFER</sequence>
<feature type="domain" description="Phorbol-ester/DAG-type" evidence="7">
    <location>
        <begin position="280"/>
        <end position="332"/>
    </location>
</feature>
<accession>A0A7J7J0F4</accession>
<feature type="region of interest" description="Disordered" evidence="5">
    <location>
        <begin position="164"/>
        <end position="210"/>
    </location>
</feature>
<evidence type="ECO:0000256" key="2">
    <source>
        <dbReference type="ARBA" id="ARBA00022723"/>
    </source>
</evidence>
<evidence type="ECO:0000313" key="10">
    <source>
        <dbReference type="Proteomes" id="UP000593567"/>
    </source>
</evidence>
<organism evidence="9 10">
    <name type="scientific">Bugula neritina</name>
    <name type="common">Brown bryozoan</name>
    <name type="synonym">Sertularia neritina</name>
    <dbReference type="NCBI Taxonomy" id="10212"/>
    <lineage>
        <taxon>Eukaryota</taxon>
        <taxon>Metazoa</taxon>
        <taxon>Spiralia</taxon>
        <taxon>Lophotrochozoa</taxon>
        <taxon>Bryozoa</taxon>
        <taxon>Gymnolaemata</taxon>
        <taxon>Cheilostomatida</taxon>
        <taxon>Flustrina</taxon>
        <taxon>Buguloidea</taxon>
        <taxon>Bugulidae</taxon>
        <taxon>Bugula</taxon>
    </lineage>
</organism>
<dbReference type="PRINTS" id="PR00401">
    <property type="entry name" value="SH2DOMAIN"/>
</dbReference>
<dbReference type="InterPro" id="IPR002219">
    <property type="entry name" value="PKC_DAG/PE"/>
</dbReference>
<dbReference type="SMART" id="SM00109">
    <property type="entry name" value="C1"/>
    <property type="match status" value="1"/>
</dbReference>
<dbReference type="InterPro" id="IPR020454">
    <property type="entry name" value="DAG/PE-bd"/>
</dbReference>
<feature type="domain" description="SH2" evidence="6">
    <location>
        <begin position="46"/>
        <end position="116"/>
    </location>
</feature>
<dbReference type="Gene3D" id="3.30.60.20">
    <property type="match status" value="1"/>
</dbReference>
<dbReference type="GO" id="GO:0005096">
    <property type="term" value="F:GTPase activator activity"/>
    <property type="evidence" value="ECO:0007669"/>
    <property type="project" value="UniProtKB-KW"/>
</dbReference>
<dbReference type="AlphaFoldDB" id="A0A7J7J0F4"/>
<dbReference type="Proteomes" id="UP000593567">
    <property type="component" value="Unassembled WGS sequence"/>
</dbReference>
<evidence type="ECO:0000256" key="4">
    <source>
        <dbReference type="PROSITE-ProRule" id="PRU00191"/>
    </source>
</evidence>
<dbReference type="PROSITE" id="PS50081">
    <property type="entry name" value="ZF_DAG_PE_2"/>
    <property type="match status" value="1"/>
</dbReference>
<dbReference type="InterPro" id="IPR000198">
    <property type="entry name" value="RhoGAP_dom"/>
</dbReference>
<keyword evidence="3" id="KW-0862">Zinc</keyword>
<dbReference type="OrthoDB" id="3196451at2759"/>
<dbReference type="Pfam" id="PF00017">
    <property type="entry name" value="SH2"/>
    <property type="match status" value="1"/>
</dbReference>
<dbReference type="SMART" id="SM00324">
    <property type="entry name" value="RhoGAP"/>
    <property type="match status" value="1"/>
</dbReference>
<dbReference type="PROSITE" id="PS50001">
    <property type="entry name" value="SH2"/>
    <property type="match status" value="1"/>
</dbReference>
<dbReference type="Gene3D" id="1.10.555.10">
    <property type="entry name" value="Rho GTPase activation protein"/>
    <property type="match status" value="1"/>
</dbReference>
<evidence type="ECO:0000313" key="9">
    <source>
        <dbReference type="EMBL" id="KAF6019565.1"/>
    </source>
</evidence>
<dbReference type="FunFam" id="3.30.505.10:FF:000019">
    <property type="entry name" value="Chimaerin"/>
    <property type="match status" value="1"/>
</dbReference>
<dbReference type="EMBL" id="VXIV02003221">
    <property type="protein sequence ID" value="KAF6019565.1"/>
    <property type="molecule type" value="Genomic_DNA"/>
</dbReference>
<evidence type="ECO:0000256" key="3">
    <source>
        <dbReference type="ARBA" id="ARBA00022833"/>
    </source>
</evidence>
<dbReference type="PROSITE" id="PS50238">
    <property type="entry name" value="RHOGAP"/>
    <property type="match status" value="1"/>
</dbReference>
<proteinExistence type="predicted"/>
<dbReference type="Gene3D" id="3.30.505.10">
    <property type="entry name" value="SH2 domain"/>
    <property type="match status" value="1"/>
</dbReference>
<dbReference type="PANTHER" id="PTHR46075:SF2">
    <property type="entry name" value="RHO GTPASE ACTIVATING PROTEIN AT 5A, ISOFORM A"/>
    <property type="match status" value="1"/>
</dbReference>
<feature type="region of interest" description="Disordered" evidence="5">
    <location>
        <begin position="225"/>
        <end position="260"/>
    </location>
</feature>
<dbReference type="InterPro" id="IPR046349">
    <property type="entry name" value="C1-like_sf"/>
</dbReference>
<dbReference type="InterPro" id="IPR008936">
    <property type="entry name" value="Rho_GTPase_activation_prot"/>
</dbReference>
<dbReference type="GO" id="GO:0007165">
    <property type="term" value="P:signal transduction"/>
    <property type="evidence" value="ECO:0007669"/>
    <property type="project" value="InterPro"/>
</dbReference>
<dbReference type="Pfam" id="PF00620">
    <property type="entry name" value="RhoGAP"/>
    <property type="match status" value="1"/>
</dbReference>
<dbReference type="PANTHER" id="PTHR46075">
    <property type="entry name" value="CHIMERIN FAMILY MEMBER"/>
    <property type="match status" value="1"/>
</dbReference>
<dbReference type="CDD" id="cd20806">
    <property type="entry name" value="C1_CHN"/>
    <property type="match status" value="1"/>
</dbReference>
<dbReference type="PRINTS" id="PR00008">
    <property type="entry name" value="DAGPEDOMAIN"/>
</dbReference>
<dbReference type="GO" id="GO:0046872">
    <property type="term" value="F:metal ion binding"/>
    <property type="evidence" value="ECO:0007669"/>
    <property type="project" value="UniProtKB-KW"/>
</dbReference>
<keyword evidence="2" id="KW-0479">Metal-binding</keyword>
<dbReference type="SUPFAM" id="SSF55550">
    <property type="entry name" value="SH2 domain"/>
    <property type="match status" value="1"/>
</dbReference>
<dbReference type="SUPFAM" id="SSF57889">
    <property type="entry name" value="Cysteine-rich domain"/>
    <property type="match status" value="1"/>
</dbReference>
<dbReference type="SUPFAM" id="SSF48350">
    <property type="entry name" value="GTPase activation domain, GAP"/>
    <property type="match status" value="1"/>
</dbReference>
<protein>
    <submittedName>
        <fullName evidence="9">CHN1</fullName>
    </submittedName>
</protein>
<evidence type="ECO:0000259" key="7">
    <source>
        <dbReference type="PROSITE" id="PS50081"/>
    </source>
</evidence>
<gene>
    <name evidence="9" type="ORF">EB796_022138</name>
</gene>
<evidence type="ECO:0000259" key="6">
    <source>
        <dbReference type="PROSITE" id="PS50001"/>
    </source>
</evidence>
<comment type="caution">
    <text evidence="9">The sequence shown here is derived from an EMBL/GenBank/DDBJ whole genome shotgun (WGS) entry which is preliminary data.</text>
</comment>
<keyword evidence="4" id="KW-0727">SH2 domain</keyword>
<reference evidence="9" key="1">
    <citation type="submission" date="2020-06" db="EMBL/GenBank/DDBJ databases">
        <title>Draft genome of Bugula neritina, a colonial animal packing powerful symbionts and potential medicines.</title>
        <authorList>
            <person name="Rayko M."/>
        </authorList>
    </citation>
    <scope>NUCLEOTIDE SEQUENCE [LARGE SCALE GENOMIC DNA]</scope>
    <source>
        <strain evidence="9">Kwan_BN1</strain>
    </source>
</reference>